<dbReference type="Pfam" id="PF02133">
    <property type="entry name" value="Transp_cyt_pur"/>
    <property type="match status" value="1"/>
</dbReference>
<dbReference type="PANTHER" id="PTHR30618">
    <property type="entry name" value="NCS1 FAMILY PURINE/PYRIMIDINE TRANSPORTER"/>
    <property type="match status" value="1"/>
</dbReference>
<feature type="transmembrane region" description="Helical" evidence="6">
    <location>
        <begin position="59"/>
        <end position="78"/>
    </location>
</feature>
<feature type="transmembrane region" description="Helical" evidence="6">
    <location>
        <begin position="32"/>
        <end position="52"/>
    </location>
</feature>
<comment type="similarity">
    <text evidence="2">Belongs to the purine-cytosine permease (2.A.39) family.</text>
</comment>
<gene>
    <name evidence="7" type="ORF">AD933_02380</name>
</gene>
<evidence type="ECO:0000256" key="4">
    <source>
        <dbReference type="ARBA" id="ARBA00022989"/>
    </source>
</evidence>
<sequence length="472" mass="51243">MKPGFAADLYNEELAPVAPENRTWSWLNMATVWMGMVHNIVAYEAAAGLMALGLSAWECLEVVAVAYAILFVTMWFNARPGTQYGIPFCVLIRSAFGPKGAQIPVVLRGFCAVFWFSVQAYAATQAMDAILSTLSTVWASFSTPVLGMPEKRWAAMAIIWALHAWISSHGVHRIKNFELVAGPLVIVVGLVATVWGLRVGHGLGPLFSVPSRLHGFAFLATFALGVTGMIGMWATFAVNIPDLSRFVRSQRDQVIGQAIGLPLTALVFTPMAIITTSATVLLFGRPIWNPTELLLALNQPLVTVIGGATLILATLSVNVVANILPASYDLINLFPRYLDFNRASRLVLALGVFFVPWLWFDHADNIYRMLDIIGGTLGPVTGIMLADYYVVRRQALDVGALYRHGDVYDGQRGWHVPAIITLAVGGAVASAGQLVPALHALGNVSWFAGVFIGFGLYLGLTCDRQKQSVQLR</sequence>
<proteinExistence type="inferred from homology"/>
<reference evidence="7 8" key="1">
    <citation type="submission" date="2015-06" db="EMBL/GenBank/DDBJ databases">
        <title>Improved classification and identification of acetic acid bacteria using matrix-assisted laser desorption/ionization time-of-flight mass spectrometry; Gluconobacter nephelii and Gluconobacter uchimurae are later heterotypic synonyms of Gluconobacter japonicus and Gluconobacter oxydans, respectively.</title>
        <authorList>
            <person name="Li L."/>
            <person name="Cleenwerck I."/>
            <person name="De Vuyst L."/>
            <person name="Vandamme P."/>
        </authorList>
    </citation>
    <scope>NUCLEOTIDE SEQUENCE [LARGE SCALE GENOMIC DNA]</scope>
    <source>
        <strain evidence="7 8">LMG 1552</strain>
    </source>
</reference>
<dbReference type="PANTHER" id="PTHR30618:SF0">
    <property type="entry name" value="PURINE-URACIL PERMEASE NCS1"/>
    <property type="match status" value="1"/>
</dbReference>
<evidence type="ECO:0000313" key="8">
    <source>
        <dbReference type="Proteomes" id="UP000075526"/>
    </source>
</evidence>
<feature type="transmembrane region" description="Helical" evidence="6">
    <location>
        <begin position="179"/>
        <end position="197"/>
    </location>
</feature>
<evidence type="ECO:0000256" key="1">
    <source>
        <dbReference type="ARBA" id="ARBA00004141"/>
    </source>
</evidence>
<feature type="transmembrane region" description="Helical" evidence="6">
    <location>
        <begin position="412"/>
        <end position="432"/>
    </location>
</feature>
<dbReference type="InterPro" id="IPR001248">
    <property type="entry name" value="Pur-cyt_permease"/>
</dbReference>
<dbReference type="CDD" id="cd11485">
    <property type="entry name" value="SLC-NCS1sbd_YbbW-like"/>
    <property type="match status" value="1"/>
</dbReference>
<accession>A0A149RX34</accession>
<evidence type="ECO:0000256" key="3">
    <source>
        <dbReference type="ARBA" id="ARBA00022692"/>
    </source>
</evidence>
<evidence type="ECO:0000313" key="7">
    <source>
        <dbReference type="EMBL" id="KXV19043.1"/>
    </source>
</evidence>
<comment type="caution">
    <text evidence="7">The sequence shown here is derived from an EMBL/GenBank/DDBJ whole genome shotgun (WGS) entry which is preliminary data.</text>
</comment>
<feature type="transmembrane region" description="Helical" evidence="6">
    <location>
        <begin position="304"/>
        <end position="331"/>
    </location>
</feature>
<feature type="transmembrane region" description="Helical" evidence="6">
    <location>
        <begin position="259"/>
        <end position="284"/>
    </location>
</feature>
<dbReference type="Gene3D" id="1.10.4160.10">
    <property type="entry name" value="Hydantoin permease"/>
    <property type="match status" value="1"/>
</dbReference>
<dbReference type="EMBL" id="LHZF01000126">
    <property type="protein sequence ID" value="KXV19043.1"/>
    <property type="molecule type" value="Genomic_DNA"/>
</dbReference>
<feature type="transmembrane region" description="Helical" evidence="6">
    <location>
        <begin position="372"/>
        <end position="391"/>
    </location>
</feature>
<comment type="subcellular location">
    <subcellularLocation>
        <location evidence="1">Membrane</location>
        <topology evidence="1">Multi-pass membrane protein</topology>
    </subcellularLocation>
</comment>
<dbReference type="PATRIC" id="fig|178901.13.peg.150"/>
<keyword evidence="3 6" id="KW-0812">Transmembrane</keyword>
<evidence type="ECO:0000256" key="5">
    <source>
        <dbReference type="ARBA" id="ARBA00023136"/>
    </source>
</evidence>
<dbReference type="GO" id="GO:0015205">
    <property type="term" value="F:nucleobase transmembrane transporter activity"/>
    <property type="evidence" value="ECO:0007669"/>
    <property type="project" value="TreeGrafter"/>
</dbReference>
<dbReference type="RefSeq" id="WP_061507469.1">
    <property type="nucleotide sequence ID" value="NZ_LHZF01000126.1"/>
</dbReference>
<keyword evidence="4 6" id="KW-1133">Transmembrane helix</keyword>
<feature type="transmembrane region" description="Helical" evidence="6">
    <location>
        <begin position="343"/>
        <end position="360"/>
    </location>
</feature>
<protein>
    <submittedName>
        <fullName evidence="7">Nitrate reductase</fullName>
    </submittedName>
</protein>
<feature type="transmembrane region" description="Helical" evidence="6">
    <location>
        <begin position="444"/>
        <end position="462"/>
    </location>
</feature>
<dbReference type="GO" id="GO:0005886">
    <property type="term" value="C:plasma membrane"/>
    <property type="evidence" value="ECO:0007669"/>
    <property type="project" value="TreeGrafter"/>
</dbReference>
<dbReference type="InterPro" id="IPR045225">
    <property type="entry name" value="Uracil/uridine/allantoin_perm"/>
</dbReference>
<dbReference type="AlphaFoldDB" id="A0A149RX34"/>
<keyword evidence="5 6" id="KW-0472">Membrane</keyword>
<dbReference type="Proteomes" id="UP000075526">
    <property type="component" value="Unassembled WGS sequence"/>
</dbReference>
<feature type="transmembrane region" description="Helical" evidence="6">
    <location>
        <begin position="153"/>
        <end position="172"/>
    </location>
</feature>
<evidence type="ECO:0000256" key="2">
    <source>
        <dbReference type="ARBA" id="ARBA00008974"/>
    </source>
</evidence>
<organism evidence="7 8">
    <name type="scientific">Acetobacter malorum</name>
    <dbReference type="NCBI Taxonomy" id="178901"/>
    <lineage>
        <taxon>Bacteria</taxon>
        <taxon>Pseudomonadati</taxon>
        <taxon>Pseudomonadota</taxon>
        <taxon>Alphaproteobacteria</taxon>
        <taxon>Acetobacterales</taxon>
        <taxon>Acetobacteraceae</taxon>
        <taxon>Acetobacter</taxon>
    </lineage>
</organism>
<feature type="transmembrane region" description="Helical" evidence="6">
    <location>
        <begin position="217"/>
        <end position="238"/>
    </location>
</feature>
<name>A0A149RX34_9PROT</name>
<evidence type="ECO:0000256" key="6">
    <source>
        <dbReference type="SAM" id="Phobius"/>
    </source>
</evidence>